<dbReference type="OrthoDB" id="10357549at2759"/>
<evidence type="ECO:0000313" key="2">
    <source>
        <dbReference type="EMBL" id="VDL14239.1"/>
    </source>
</evidence>
<organism evidence="4">
    <name type="scientific">Hymenolepis diminuta</name>
    <name type="common">Rat tapeworm</name>
    <dbReference type="NCBI Taxonomy" id="6216"/>
    <lineage>
        <taxon>Eukaryota</taxon>
        <taxon>Metazoa</taxon>
        <taxon>Spiralia</taxon>
        <taxon>Lophotrochozoa</taxon>
        <taxon>Platyhelminthes</taxon>
        <taxon>Cestoda</taxon>
        <taxon>Eucestoda</taxon>
        <taxon>Cyclophyllidea</taxon>
        <taxon>Hymenolepididae</taxon>
        <taxon>Hymenolepis</taxon>
    </lineage>
</organism>
<dbReference type="AlphaFoldDB" id="A0A0R3S7Z9"/>
<name>A0A0R3S7Z9_HYMDI</name>
<sequence>MLPHQPEVNNYSVAISILYLNSSPQVIVILATKRNQSPSHCHPDIQAYLYPQKIQRPISPCGLRIERQNRRSVTVISTSTIVKMPLVQSSFHKTNSSSHLLAFTILLCLITEASCLRDVRSKISETSDENSGNNLNFEDNQKVDFCYDAEGERHGLFSSWHDPLTNCQCSCQSVGNILVSVCDDNCDREASTTEENVNIHSLLSQNDEPFSSLVHSDPSKQKTNVKSRAQKIPAKSKLLF</sequence>
<evidence type="ECO:0000313" key="3">
    <source>
        <dbReference type="Proteomes" id="UP000274504"/>
    </source>
</evidence>
<gene>
    <name evidence="2" type="ORF">HDID_LOCUS219</name>
</gene>
<evidence type="ECO:0000313" key="4">
    <source>
        <dbReference type="WBParaSite" id="HDID_0000021801-mRNA-1"/>
    </source>
</evidence>
<reference evidence="2 3" key="2">
    <citation type="submission" date="2018-11" db="EMBL/GenBank/DDBJ databases">
        <authorList>
            <consortium name="Pathogen Informatics"/>
        </authorList>
    </citation>
    <scope>NUCLEOTIDE SEQUENCE [LARGE SCALE GENOMIC DNA]</scope>
</reference>
<dbReference type="EMBL" id="UYSG01000026">
    <property type="protein sequence ID" value="VDL14239.1"/>
    <property type="molecule type" value="Genomic_DNA"/>
</dbReference>
<feature type="region of interest" description="Disordered" evidence="1">
    <location>
        <begin position="209"/>
        <end position="228"/>
    </location>
</feature>
<accession>A0A0R3S7Z9</accession>
<evidence type="ECO:0000256" key="1">
    <source>
        <dbReference type="SAM" id="MobiDB-lite"/>
    </source>
</evidence>
<proteinExistence type="predicted"/>
<protein>
    <submittedName>
        <fullName evidence="4">SMB domain-containing protein</fullName>
    </submittedName>
</protein>
<dbReference type="Proteomes" id="UP000274504">
    <property type="component" value="Unassembled WGS sequence"/>
</dbReference>
<dbReference type="WBParaSite" id="HDID_0000021801-mRNA-1">
    <property type="protein sequence ID" value="HDID_0000021801-mRNA-1"/>
    <property type="gene ID" value="HDID_0000021801"/>
</dbReference>
<reference evidence="4" key="1">
    <citation type="submission" date="2017-02" db="UniProtKB">
        <authorList>
            <consortium name="WormBaseParasite"/>
        </authorList>
    </citation>
    <scope>IDENTIFICATION</scope>
</reference>